<sequence length="180" mass="19642">MQSTLAGVFMPSSISKVQCRKLRALLAKGRIVSFYSYLADHGYYYACWAAGDVDSADAGLRGGSVPGLSQETALRLTETELVKIREAMASAYLSALEAQLTQGDPITRDVTAEETAAFHGDVFRSHFLGLKDWTLYQPFEQQEKAGGIEAVERYWQTVLRTSAQLSARALARSAALLQAA</sequence>
<protein>
    <submittedName>
        <fullName evidence="1">Uncharacterized protein</fullName>
    </submittedName>
</protein>
<accession>A0ABP8I3Q2</accession>
<name>A0ABP8I3Q2_9BURK</name>
<evidence type="ECO:0000313" key="2">
    <source>
        <dbReference type="Proteomes" id="UP001500975"/>
    </source>
</evidence>
<proteinExistence type="predicted"/>
<gene>
    <name evidence="1" type="ORF">GCM10023165_38420</name>
</gene>
<dbReference type="Proteomes" id="UP001500975">
    <property type="component" value="Unassembled WGS sequence"/>
</dbReference>
<organism evidence="1 2">
    <name type="scientific">Variovorax defluvii</name>
    <dbReference type="NCBI Taxonomy" id="913761"/>
    <lineage>
        <taxon>Bacteria</taxon>
        <taxon>Pseudomonadati</taxon>
        <taxon>Pseudomonadota</taxon>
        <taxon>Betaproteobacteria</taxon>
        <taxon>Burkholderiales</taxon>
        <taxon>Comamonadaceae</taxon>
        <taxon>Variovorax</taxon>
    </lineage>
</organism>
<dbReference type="EMBL" id="BAABGJ010000072">
    <property type="protein sequence ID" value="GAA4350781.1"/>
    <property type="molecule type" value="Genomic_DNA"/>
</dbReference>
<evidence type="ECO:0000313" key="1">
    <source>
        <dbReference type="EMBL" id="GAA4350781.1"/>
    </source>
</evidence>
<comment type="caution">
    <text evidence="1">The sequence shown here is derived from an EMBL/GenBank/DDBJ whole genome shotgun (WGS) entry which is preliminary data.</text>
</comment>
<reference evidence="2" key="1">
    <citation type="journal article" date="2019" name="Int. J. Syst. Evol. Microbiol.">
        <title>The Global Catalogue of Microorganisms (GCM) 10K type strain sequencing project: providing services to taxonomists for standard genome sequencing and annotation.</title>
        <authorList>
            <consortium name="The Broad Institute Genomics Platform"/>
            <consortium name="The Broad Institute Genome Sequencing Center for Infectious Disease"/>
            <person name="Wu L."/>
            <person name="Ma J."/>
        </authorList>
    </citation>
    <scope>NUCLEOTIDE SEQUENCE [LARGE SCALE GENOMIC DNA]</scope>
    <source>
        <strain evidence="2">JCM 17804</strain>
    </source>
</reference>
<keyword evidence="2" id="KW-1185">Reference proteome</keyword>